<protein>
    <submittedName>
        <fullName evidence="1">Uncharacterized protein</fullName>
    </submittedName>
</protein>
<organism evidence="1 2">
    <name type="scientific">Zymoseptoria tritici (strain ST99CH_3D7)</name>
    <dbReference type="NCBI Taxonomy" id="1276538"/>
    <lineage>
        <taxon>Eukaryota</taxon>
        <taxon>Fungi</taxon>
        <taxon>Dikarya</taxon>
        <taxon>Ascomycota</taxon>
        <taxon>Pezizomycotina</taxon>
        <taxon>Dothideomycetes</taxon>
        <taxon>Dothideomycetidae</taxon>
        <taxon>Mycosphaerellales</taxon>
        <taxon>Mycosphaerellaceae</taxon>
        <taxon>Zymoseptoria</taxon>
    </lineage>
</organism>
<gene>
    <name evidence="1" type="ORF">ZT3D7_G4844</name>
</gene>
<proteinExistence type="predicted"/>
<dbReference type="AlphaFoldDB" id="A0A1X7RQK0"/>
<evidence type="ECO:0000313" key="1">
    <source>
        <dbReference type="EMBL" id="SMQ49693.1"/>
    </source>
</evidence>
<reference evidence="1 2" key="1">
    <citation type="submission" date="2016-06" db="EMBL/GenBank/DDBJ databases">
        <authorList>
            <person name="Kjaerup R.B."/>
            <person name="Dalgaard T.S."/>
            <person name="Juul-Madsen H.R."/>
        </authorList>
    </citation>
    <scope>NUCLEOTIDE SEQUENCE [LARGE SCALE GENOMIC DNA]</scope>
</reference>
<dbReference type="EMBL" id="LT853695">
    <property type="protein sequence ID" value="SMQ49693.1"/>
    <property type="molecule type" value="Genomic_DNA"/>
</dbReference>
<sequence length="154" mass="17054">MPDRARKTYRDPDIREVIVPIPMCIELGCPNDAAKTQARFCQDHQCSADKCLRPAQKGPGGSDRCAKHMLVPDARELGDVLTTRSQDCATELVDIVSELFGFFAATLHLTDGRFGVGKRHSDVVEAWYCELGEGCDLTLYSGHYITCWASLFLA</sequence>
<accession>A0A1X7RQK0</accession>
<evidence type="ECO:0000313" key="2">
    <source>
        <dbReference type="Proteomes" id="UP000215127"/>
    </source>
</evidence>
<keyword evidence="2" id="KW-1185">Reference proteome</keyword>
<name>A0A1X7RQK0_ZYMT9</name>
<dbReference type="Proteomes" id="UP000215127">
    <property type="component" value="Chromosome 4"/>
</dbReference>